<dbReference type="GO" id="GO:0032259">
    <property type="term" value="P:methylation"/>
    <property type="evidence" value="ECO:0007669"/>
    <property type="project" value="UniProtKB-KW"/>
</dbReference>
<dbReference type="InterPro" id="IPR016461">
    <property type="entry name" value="COMT-like"/>
</dbReference>
<dbReference type="KEGG" id="rsz:108826881"/>
<gene>
    <name evidence="6" type="primary">LOC108826881</name>
</gene>
<evidence type="ECO:0000313" key="6">
    <source>
        <dbReference type="RefSeq" id="XP_018455727.1"/>
    </source>
</evidence>
<dbReference type="FunFam" id="1.10.10.10:FF:000357">
    <property type="entry name" value="Caffeic acid 3-O-methyltransferase"/>
    <property type="match status" value="1"/>
</dbReference>
<keyword evidence="5" id="KW-1185">Reference proteome</keyword>
<dbReference type="InterPro" id="IPR036390">
    <property type="entry name" value="WH_DNA-bd_sf"/>
</dbReference>
<dbReference type="GO" id="GO:0008168">
    <property type="term" value="F:methyltransferase activity"/>
    <property type="evidence" value="ECO:0007669"/>
    <property type="project" value="UniProtKB-KW"/>
</dbReference>
<dbReference type="PROSITE" id="PS51683">
    <property type="entry name" value="SAM_OMT_II"/>
    <property type="match status" value="1"/>
</dbReference>
<dbReference type="InterPro" id="IPR036388">
    <property type="entry name" value="WH-like_DNA-bd_sf"/>
</dbReference>
<evidence type="ECO:0000256" key="1">
    <source>
        <dbReference type="ARBA" id="ARBA00022603"/>
    </source>
</evidence>
<feature type="domain" description="O-methyltransferase dimerisation" evidence="4">
    <location>
        <begin position="1"/>
        <end position="70"/>
    </location>
</feature>
<keyword evidence="3" id="KW-0949">S-adenosyl-L-methionine</keyword>
<dbReference type="InterPro" id="IPR012967">
    <property type="entry name" value="COMT_dimerisation"/>
</dbReference>
<dbReference type="OrthoDB" id="1108833at2759"/>
<reference evidence="6" key="2">
    <citation type="submission" date="2025-08" db="UniProtKB">
        <authorList>
            <consortium name="RefSeq"/>
        </authorList>
    </citation>
    <scope>IDENTIFICATION</scope>
    <source>
        <tissue evidence="6">Leaf</tissue>
    </source>
</reference>
<protein>
    <submittedName>
        <fullName evidence="6">Flavone 3'-O-methyltransferase 1 isoform X2</fullName>
    </submittedName>
</protein>
<evidence type="ECO:0000259" key="4">
    <source>
        <dbReference type="Pfam" id="PF08100"/>
    </source>
</evidence>
<name>A0A6J0L6G6_RAPSA</name>
<dbReference type="GO" id="GO:0046983">
    <property type="term" value="F:protein dimerization activity"/>
    <property type="evidence" value="ECO:0007669"/>
    <property type="project" value="InterPro"/>
</dbReference>
<evidence type="ECO:0000256" key="2">
    <source>
        <dbReference type="ARBA" id="ARBA00022679"/>
    </source>
</evidence>
<proteinExistence type="predicted"/>
<dbReference type="RefSeq" id="XP_018455727.1">
    <property type="nucleotide sequence ID" value="XM_018600225.2"/>
</dbReference>
<dbReference type="GeneID" id="108826881"/>
<accession>A0A6J0L6G6</accession>
<dbReference type="AlphaFoldDB" id="A0A6J0L6G6"/>
<dbReference type="SUPFAM" id="SSF46785">
    <property type="entry name" value="Winged helix' DNA-binding domain"/>
    <property type="match status" value="1"/>
</dbReference>
<evidence type="ECO:0000313" key="5">
    <source>
        <dbReference type="Proteomes" id="UP000504610"/>
    </source>
</evidence>
<dbReference type="Gene3D" id="1.10.10.10">
    <property type="entry name" value="Winged helix-like DNA-binding domain superfamily/Winged helix DNA-binding domain"/>
    <property type="match status" value="1"/>
</dbReference>
<dbReference type="Proteomes" id="UP000504610">
    <property type="component" value="Chromosome 9"/>
</dbReference>
<dbReference type="Pfam" id="PF08100">
    <property type="entry name" value="Dimerisation"/>
    <property type="match status" value="1"/>
</dbReference>
<keyword evidence="2" id="KW-0808">Transferase</keyword>
<sequence>MQLASSSVLPMALQSALELDLLEIMAKNAFQMSTVEIAAHLPTTNPEAPVMLDRILRLLSAYSILTCSVRKLPGGNCVDCSFFSHEPRQSLHGKLVHS</sequence>
<evidence type="ECO:0000256" key="3">
    <source>
        <dbReference type="ARBA" id="ARBA00022691"/>
    </source>
</evidence>
<dbReference type="PANTHER" id="PTHR11746">
    <property type="entry name" value="O-METHYLTRANSFERASE"/>
    <property type="match status" value="1"/>
</dbReference>
<reference evidence="5" key="1">
    <citation type="journal article" date="2019" name="Database">
        <title>The radish genome database (RadishGD): an integrated information resource for radish genomics.</title>
        <authorList>
            <person name="Yu H.J."/>
            <person name="Baek S."/>
            <person name="Lee Y.J."/>
            <person name="Cho A."/>
            <person name="Mun J.H."/>
        </authorList>
    </citation>
    <scope>NUCLEOTIDE SEQUENCE [LARGE SCALE GENOMIC DNA]</scope>
    <source>
        <strain evidence="5">cv. WK10039</strain>
    </source>
</reference>
<keyword evidence="1" id="KW-0489">Methyltransferase</keyword>
<organism evidence="5 6">
    <name type="scientific">Raphanus sativus</name>
    <name type="common">Radish</name>
    <name type="synonym">Raphanus raphanistrum var. sativus</name>
    <dbReference type="NCBI Taxonomy" id="3726"/>
    <lineage>
        <taxon>Eukaryota</taxon>
        <taxon>Viridiplantae</taxon>
        <taxon>Streptophyta</taxon>
        <taxon>Embryophyta</taxon>
        <taxon>Tracheophyta</taxon>
        <taxon>Spermatophyta</taxon>
        <taxon>Magnoliopsida</taxon>
        <taxon>eudicotyledons</taxon>
        <taxon>Gunneridae</taxon>
        <taxon>Pentapetalae</taxon>
        <taxon>rosids</taxon>
        <taxon>malvids</taxon>
        <taxon>Brassicales</taxon>
        <taxon>Brassicaceae</taxon>
        <taxon>Brassiceae</taxon>
        <taxon>Raphanus</taxon>
    </lineage>
</organism>